<dbReference type="PANTHER" id="PTHR30075">
    <property type="entry name" value="GLYCYL-TRNA SYNTHETASE"/>
    <property type="match status" value="1"/>
</dbReference>
<evidence type="ECO:0000256" key="9">
    <source>
        <dbReference type="ARBA" id="ARBA00023146"/>
    </source>
</evidence>
<evidence type="ECO:0000313" key="14">
    <source>
        <dbReference type="Proteomes" id="UP000219439"/>
    </source>
</evidence>
<protein>
    <recommendedName>
        <fullName evidence="11">Glycine--tRNA ligase beta subunit</fullName>
        <ecNumber evidence="11">6.1.1.14</ecNumber>
    </recommendedName>
    <alternativeName>
        <fullName evidence="11">Glycyl-tRNA synthetase beta subunit</fullName>
        <shortName evidence="11">GlyRS</shortName>
    </alternativeName>
</protein>
<keyword evidence="4 11" id="KW-0963">Cytoplasm</keyword>
<proteinExistence type="inferred from homology"/>
<evidence type="ECO:0000256" key="1">
    <source>
        <dbReference type="ARBA" id="ARBA00004496"/>
    </source>
</evidence>
<dbReference type="SUPFAM" id="SSF109604">
    <property type="entry name" value="HD-domain/PDEase-like"/>
    <property type="match status" value="1"/>
</dbReference>
<evidence type="ECO:0000256" key="2">
    <source>
        <dbReference type="ARBA" id="ARBA00008226"/>
    </source>
</evidence>
<dbReference type="GO" id="GO:0004814">
    <property type="term" value="F:arginine-tRNA ligase activity"/>
    <property type="evidence" value="ECO:0007669"/>
    <property type="project" value="InterPro"/>
</dbReference>
<keyword evidence="7 11" id="KW-0067">ATP-binding</keyword>
<organism evidence="13 14">
    <name type="scientific">Cohaesibacter gelatinilyticus</name>
    <dbReference type="NCBI Taxonomy" id="372072"/>
    <lineage>
        <taxon>Bacteria</taxon>
        <taxon>Pseudomonadati</taxon>
        <taxon>Pseudomonadota</taxon>
        <taxon>Alphaproteobacteria</taxon>
        <taxon>Hyphomicrobiales</taxon>
        <taxon>Cohaesibacteraceae</taxon>
    </lineage>
</organism>
<evidence type="ECO:0000259" key="12">
    <source>
        <dbReference type="Pfam" id="PF05746"/>
    </source>
</evidence>
<dbReference type="HAMAP" id="MF_00255">
    <property type="entry name" value="Gly_tRNA_synth_beta"/>
    <property type="match status" value="1"/>
</dbReference>
<dbReference type="PRINTS" id="PR01045">
    <property type="entry name" value="TRNASYNTHGB"/>
</dbReference>
<dbReference type="OrthoDB" id="9775440at2"/>
<dbReference type="Proteomes" id="UP000219439">
    <property type="component" value="Unassembled WGS sequence"/>
</dbReference>
<gene>
    <name evidence="11" type="primary">glyS</name>
    <name evidence="13" type="ORF">SAMN06265368_0773</name>
</gene>
<dbReference type="AlphaFoldDB" id="A0A285NHA4"/>
<accession>A0A285NHA4</accession>
<keyword evidence="9 11" id="KW-0030">Aminoacyl-tRNA synthetase</keyword>
<dbReference type="GO" id="GO:0005829">
    <property type="term" value="C:cytosol"/>
    <property type="evidence" value="ECO:0007669"/>
    <property type="project" value="TreeGrafter"/>
</dbReference>
<dbReference type="EMBL" id="OBEL01000001">
    <property type="protein sequence ID" value="SNZ07256.1"/>
    <property type="molecule type" value="Genomic_DNA"/>
</dbReference>
<dbReference type="PROSITE" id="PS50861">
    <property type="entry name" value="AA_TRNA_LIGASE_II_GLYAB"/>
    <property type="match status" value="1"/>
</dbReference>
<dbReference type="NCBIfam" id="TIGR00211">
    <property type="entry name" value="glyS"/>
    <property type="match status" value="1"/>
</dbReference>
<dbReference type="Pfam" id="PF02092">
    <property type="entry name" value="tRNA_synt_2f"/>
    <property type="match status" value="1"/>
</dbReference>
<evidence type="ECO:0000256" key="4">
    <source>
        <dbReference type="ARBA" id="ARBA00022490"/>
    </source>
</evidence>
<evidence type="ECO:0000256" key="5">
    <source>
        <dbReference type="ARBA" id="ARBA00022598"/>
    </source>
</evidence>
<dbReference type="EC" id="6.1.1.14" evidence="11"/>
<comment type="subcellular location">
    <subcellularLocation>
        <location evidence="1 11">Cytoplasm</location>
    </subcellularLocation>
</comment>
<dbReference type="GO" id="GO:0004820">
    <property type="term" value="F:glycine-tRNA ligase activity"/>
    <property type="evidence" value="ECO:0007669"/>
    <property type="project" value="UniProtKB-UniRule"/>
</dbReference>
<feature type="domain" description="DALR anticodon binding" evidence="12">
    <location>
        <begin position="577"/>
        <end position="680"/>
    </location>
</feature>
<evidence type="ECO:0000256" key="6">
    <source>
        <dbReference type="ARBA" id="ARBA00022741"/>
    </source>
</evidence>
<reference evidence="13 14" key="1">
    <citation type="submission" date="2017-09" db="EMBL/GenBank/DDBJ databases">
        <authorList>
            <person name="Ehlers B."/>
            <person name="Leendertz F.H."/>
        </authorList>
    </citation>
    <scope>NUCLEOTIDE SEQUENCE [LARGE SCALE GENOMIC DNA]</scope>
    <source>
        <strain evidence="13 14">DSM 18289</strain>
    </source>
</reference>
<dbReference type="RefSeq" id="WP_097152065.1">
    <property type="nucleotide sequence ID" value="NZ_OBEL01000001.1"/>
</dbReference>
<sequence>MPDLLLELFSEEIPARMQRKAADDLKKLITNGLVDAGLTYEGARAFATPRRLTLVVSGCTASSPDIREERKGPRVGAPEKALAGFLRGAGLSSIDEATIQSDPKKGDFYVAVINKPGRKAEDIIAGLVPETIRKFPWPKSQKWGVAGEGALRWVRPLHSIVCTFGIDAEAPEVITFDVDGIVTGNTTEGHRFHGKERFDVKRFDDYEAGLKARKVILDLDERKDIILNDAKTLAFAQGLELVEDGGLLEEVGGLVEWPVVLMGSFDEEFLDMPDEVIQTSIREHQKCFVLKDQKTGKLANKFVLVSNLIAPDDGATIVAGNEKVVRARLSDAKFFWETDLKTGLETRLYKLDNMVFHEKLGTQTERVERLIALSSALAPLVGADADKAARAAKLAKADLVSDMVFEFPELQGLMGRYYALAQDEDASVAEAIEMHYKPQGPSDEIPSNPVAASVALADKLDLLTGFWAIDEKPTGSKDPFALRRAALGVIRILEDNNIRLSLFDVFKTARPDFTQGRDLMGFFADRLSVHLKDKGARHDLIDAVFGLGNQDDVLMISKRVEALGEFLSSEDGTNLLAGYRRATNILRAEEKKSGETYNGQVEGAHLDAAEEIALAAAIDTARSAAVEAVEKEDFEAAMSALAALRAPVDAFMIEVHVNDERAEVRENRLKMLNQIRETTRTVADFSKISG</sequence>
<keyword evidence="5 11" id="KW-0436">Ligase</keyword>
<keyword evidence="14" id="KW-1185">Reference proteome</keyword>
<dbReference type="PANTHER" id="PTHR30075:SF2">
    <property type="entry name" value="GLYCINE--TRNA LIGASE, CHLOROPLASTIC_MITOCHONDRIAL 2"/>
    <property type="match status" value="1"/>
</dbReference>
<dbReference type="GO" id="GO:0006426">
    <property type="term" value="P:glycyl-tRNA aminoacylation"/>
    <property type="evidence" value="ECO:0007669"/>
    <property type="project" value="UniProtKB-UniRule"/>
</dbReference>
<dbReference type="InterPro" id="IPR015944">
    <property type="entry name" value="Gly-tRNA-synth_bsu"/>
</dbReference>
<comment type="subunit">
    <text evidence="3 11">Tetramer of two alpha and two beta subunits.</text>
</comment>
<evidence type="ECO:0000256" key="8">
    <source>
        <dbReference type="ARBA" id="ARBA00022917"/>
    </source>
</evidence>
<keyword evidence="8 11" id="KW-0648">Protein biosynthesis</keyword>
<evidence type="ECO:0000313" key="13">
    <source>
        <dbReference type="EMBL" id="SNZ07256.1"/>
    </source>
</evidence>
<comment type="catalytic activity">
    <reaction evidence="10 11">
        <text>tRNA(Gly) + glycine + ATP = glycyl-tRNA(Gly) + AMP + diphosphate</text>
        <dbReference type="Rhea" id="RHEA:16013"/>
        <dbReference type="Rhea" id="RHEA-COMP:9664"/>
        <dbReference type="Rhea" id="RHEA-COMP:9683"/>
        <dbReference type="ChEBI" id="CHEBI:30616"/>
        <dbReference type="ChEBI" id="CHEBI:33019"/>
        <dbReference type="ChEBI" id="CHEBI:57305"/>
        <dbReference type="ChEBI" id="CHEBI:78442"/>
        <dbReference type="ChEBI" id="CHEBI:78522"/>
        <dbReference type="ChEBI" id="CHEBI:456215"/>
        <dbReference type="EC" id="6.1.1.14"/>
    </reaction>
</comment>
<dbReference type="GO" id="GO:0005524">
    <property type="term" value="F:ATP binding"/>
    <property type="evidence" value="ECO:0007669"/>
    <property type="project" value="UniProtKB-UniRule"/>
</dbReference>
<evidence type="ECO:0000256" key="10">
    <source>
        <dbReference type="ARBA" id="ARBA00047937"/>
    </source>
</evidence>
<comment type="similarity">
    <text evidence="2 11">Belongs to the class-II aminoacyl-tRNA synthetase family.</text>
</comment>
<dbReference type="GO" id="GO:0006420">
    <property type="term" value="P:arginyl-tRNA aminoacylation"/>
    <property type="evidence" value="ECO:0007669"/>
    <property type="project" value="InterPro"/>
</dbReference>
<name>A0A285NHA4_9HYPH</name>
<dbReference type="InterPro" id="IPR006194">
    <property type="entry name" value="Gly-tRNA-synth_heterodimer"/>
</dbReference>
<evidence type="ECO:0000256" key="7">
    <source>
        <dbReference type="ARBA" id="ARBA00022840"/>
    </source>
</evidence>
<dbReference type="InterPro" id="IPR008909">
    <property type="entry name" value="DALR_anticod-bd"/>
</dbReference>
<keyword evidence="6 11" id="KW-0547">Nucleotide-binding</keyword>
<dbReference type="Pfam" id="PF05746">
    <property type="entry name" value="DALR_1"/>
    <property type="match status" value="1"/>
</dbReference>
<evidence type="ECO:0000256" key="3">
    <source>
        <dbReference type="ARBA" id="ARBA00011209"/>
    </source>
</evidence>
<evidence type="ECO:0000256" key="11">
    <source>
        <dbReference type="HAMAP-Rule" id="MF_00255"/>
    </source>
</evidence>